<evidence type="ECO:0000313" key="5">
    <source>
        <dbReference type="Proteomes" id="UP001551695"/>
    </source>
</evidence>
<keyword evidence="5" id="KW-1185">Reference proteome</keyword>
<dbReference type="InterPro" id="IPR003658">
    <property type="entry name" value="Anti-sigma_ant"/>
</dbReference>
<sequence>MTSNEPQQQGVVSSHQSGTQMESAVEAIGAVRVLRVSGEIDVLTAPRLHAGIEEALRAAPAEGADGVVVDLSNVTFLASAGLAVLAEYVQPANQRDRLVVVANSSATLRPMSLTGLTDLLRVCQTLEDAHAALGDDLSRRG</sequence>
<dbReference type="Gene3D" id="3.30.750.24">
    <property type="entry name" value="STAS domain"/>
    <property type="match status" value="1"/>
</dbReference>
<evidence type="ECO:0000256" key="1">
    <source>
        <dbReference type="ARBA" id="ARBA00009013"/>
    </source>
</evidence>
<dbReference type="EMBL" id="JBFAKC010000004">
    <property type="protein sequence ID" value="MEV0708092.1"/>
    <property type="molecule type" value="Genomic_DNA"/>
</dbReference>
<dbReference type="CDD" id="cd07043">
    <property type="entry name" value="STAS_anti-anti-sigma_factors"/>
    <property type="match status" value="1"/>
</dbReference>
<evidence type="ECO:0000313" key="4">
    <source>
        <dbReference type="EMBL" id="MEV0708092.1"/>
    </source>
</evidence>
<dbReference type="PROSITE" id="PS50801">
    <property type="entry name" value="STAS"/>
    <property type="match status" value="1"/>
</dbReference>
<dbReference type="NCBIfam" id="TIGR00377">
    <property type="entry name" value="ant_ant_sig"/>
    <property type="match status" value="1"/>
</dbReference>
<dbReference type="InterPro" id="IPR036513">
    <property type="entry name" value="STAS_dom_sf"/>
</dbReference>
<comment type="similarity">
    <text evidence="1 2">Belongs to the anti-sigma-factor antagonist family.</text>
</comment>
<gene>
    <name evidence="4" type="ORF">AB0I48_11045</name>
</gene>
<dbReference type="PANTHER" id="PTHR33495">
    <property type="entry name" value="ANTI-SIGMA FACTOR ANTAGONIST TM_1081-RELATED-RELATED"/>
    <property type="match status" value="1"/>
</dbReference>
<comment type="caution">
    <text evidence="4">The sequence shown here is derived from an EMBL/GenBank/DDBJ whole genome shotgun (WGS) entry which is preliminary data.</text>
</comment>
<dbReference type="Pfam" id="PF01740">
    <property type="entry name" value="STAS"/>
    <property type="match status" value="1"/>
</dbReference>
<dbReference type="RefSeq" id="WP_355084768.1">
    <property type="nucleotide sequence ID" value="NZ_JBEXKW010000011.1"/>
</dbReference>
<dbReference type="SUPFAM" id="SSF52091">
    <property type="entry name" value="SpoIIaa-like"/>
    <property type="match status" value="1"/>
</dbReference>
<evidence type="ECO:0000259" key="3">
    <source>
        <dbReference type="PROSITE" id="PS50801"/>
    </source>
</evidence>
<dbReference type="Proteomes" id="UP001551695">
    <property type="component" value="Unassembled WGS sequence"/>
</dbReference>
<organism evidence="4 5">
    <name type="scientific">Nocardia aurea</name>
    <dbReference type="NCBI Taxonomy" id="2144174"/>
    <lineage>
        <taxon>Bacteria</taxon>
        <taxon>Bacillati</taxon>
        <taxon>Actinomycetota</taxon>
        <taxon>Actinomycetes</taxon>
        <taxon>Mycobacteriales</taxon>
        <taxon>Nocardiaceae</taxon>
        <taxon>Nocardia</taxon>
    </lineage>
</organism>
<accession>A0ABV3FRP7</accession>
<proteinExistence type="inferred from homology"/>
<dbReference type="PANTHER" id="PTHR33495:SF2">
    <property type="entry name" value="ANTI-SIGMA FACTOR ANTAGONIST TM_1081-RELATED"/>
    <property type="match status" value="1"/>
</dbReference>
<name>A0ABV3FRP7_9NOCA</name>
<reference evidence="4 5" key="1">
    <citation type="submission" date="2024-06" db="EMBL/GenBank/DDBJ databases">
        <title>The Natural Products Discovery Center: Release of the First 8490 Sequenced Strains for Exploring Actinobacteria Biosynthetic Diversity.</title>
        <authorList>
            <person name="Kalkreuter E."/>
            <person name="Kautsar S.A."/>
            <person name="Yang D."/>
            <person name="Bader C.D."/>
            <person name="Teijaro C.N."/>
            <person name="Fluegel L."/>
            <person name="Davis C.M."/>
            <person name="Simpson J.R."/>
            <person name="Lauterbach L."/>
            <person name="Steele A.D."/>
            <person name="Gui C."/>
            <person name="Meng S."/>
            <person name="Li G."/>
            <person name="Viehrig K."/>
            <person name="Ye F."/>
            <person name="Su P."/>
            <person name="Kiefer A.F."/>
            <person name="Nichols A."/>
            <person name="Cepeda A.J."/>
            <person name="Yan W."/>
            <person name="Fan B."/>
            <person name="Jiang Y."/>
            <person name="Adhikari A."/>
            <person name="Zheng C.-J."/>
            <person name="Schuster L."/>
            <person name="Cowan T.M."/>
            <person name="Smanski M.J."/>
            <person name="Chevrette M.G."/>
            <person name="De Carvalho L.P.S."/>
            <person name="Shen B."/>
        </authorList>
    </citation>
    <scope>NUCLEOTIDE SEQUENCE [LARGE SCALE GENOMIC DNA]</scope>
    <source>
        <strain evidence="4 5">NPDC050403</strain>
    </source>
</reference>
<evidence type="ECO:0000256" key="2">
    <source>
        <dbReference type="RuleBase" id="RU003749"/>
    </source>
</evidence>
<protein>
    <recommendedName>
        <fullName evidence="2">Anti-sigma factor antagonist</fullName>
    </recommendedName>
</protein>
<dbReference type="InterPro" id="IPR002645">
    <property type="entry name" value="STAS_dom"/>
</dbReference>
<feature type="domain" description="STAS" evidence="3">
    <location>
        <begin position="21"/>
        <end position="133"/>
    </location>
</feature>